<dbReference type="InterPro" id="IPR001594">
    <property type="entry name" value="Palmitoyltrfase_DHHC"/>
</dbReference>
<dbReference type="GO" id="GO:0019706">
    <property type="term" value="F:protein-cysteine S-palmitoyltransferase activity"/>
    <property type="evidence" value="ECO:0007669"/>
    <property type="project" value="UniProtKB-EC"/>
</dbReference>
<evidence type="ECO:0000256" key="5">
    <source>
        <dbReference type="ARBA" id="ARBA00023136"/>
    </source>
</evidence>
<evidence type="ECO:0000256" key="4">
    <source>
        <dbReference type="ARBA" id="ARBA00022989"/>
    </source>
</evidence>
<dbReference type="AlphaFoldDB" id="A0AAN7AJR5"/>
<reference evidence="14" key="1">
    <citation type="journal article" date="2023" name="Mol. Phylogenet. Evol.">
        <title>Genome-scale phylogeny and comparative genomics of the fungal order Sordariales.</title>
        <authorList>
            <person name="Hensen N."/>
            <person name="Bonometti L."/>
            <person name="Westerberg I."/>
            <person name="Brannstrom I.O."/>
            <person name="Guillou S."/>
            <person name="Cros-Aarteil S."/>
            <person name="Calhoun S."/>
            <person name="Haridas S."/>
            <person name="Kuo A."/>
            <person name="Mondo S."/>
            <person name="Pangilinan J."/>
            <person name="Riley R."/>
            <person name="LaButti K."/>
            <person name="Andreopoulos B."/>
            <person name="Lipzen A."/>
            <person name="Chen C."/>
            <person name="Yan M."/>
            <person name="Daum C."/>
            <person name="Ng V."/>
            <person name="Clum A."/>
            <person name="Steindorff A."/>
            <person name="Ohm R.A."/>
            <person name="Martin F."/>
            <person name="Silar P."/>
            <person name="Natvig D.O."/>
            <person name="Lalanne C."/>
            <person name="Gautier V."/>
            <person name="Ament-Velasquez S.L."/>
            <person name="Kruys A."/>
            <person name="Hutchinson M.I."/>
            <person name="Powell A.J."/>
            <person name="Barry K."/>
            <person name="Miller A.N."/>
            <person name="Grigoriev I.V."/>
            <person name="Debuchy R."/>
            <person name="Gladieux P."/>
            <person name="Hiltunen Thoren M."/>
            <person name="Johannesson H."/>
        </authorList>
    </citation>
    <scope>NUCLEOTIDE SEQUENCE</scope>
    <source>
        <strain evidence="14">PSN309</strain>
    </source>
</reference>
<protein>
    <recommendedName>
        <fullName evidence="11">Palmitoyltransferase</fullName>
        <ecNumber evidence="11">2.3.1.225</ecNumber>
    </recommendedName>
</protein>
<keyword evidence="15" id="KW-1185">Reference proteome</keyword>
<reference evidence="14" key="2">
    <citation type="submission" date="2023-05" db="EMBL/GenBank/DDBJ databases">
        <authorList>
            <consortium name="Lawrence Berkeley National Laboratory"/>
            <person name="Steindorff A."/>
            <person name="Hensen N."/>
            <person name="Bonometti L."/>
            <person name="Westerberg I."/>
            <person name="Brannstrom I.O."/>
            <person name="Guillou S."/>
            <person name="Cros-Aarteil S."/>
            <person name="Calhoun S."/>
            <person name="Haridas S."/>
            <person name="Kuo A."/>
            <person name="Mondo S."/>
            <person name="Pangilinan J."/>
            <person name="Riley R."/>
            <person name="Labutti K."/>
            <person name="Andreopoulos B."/>
            <person name="Lipzen A."/>
            <person name="Chen C."/>
            <person name="Yanf M."/>
            <person name="Daum C."/>
            <person name="Ng V."/>
            <person name="Clum A."/>
            <person name="Ohm R."/>
            <person name="Martin F."/>
            <person name="Silar P."/>
            <person name="Natvig D."/>
            <person name="Lalanne C."/>
            <person name="Gautier V."/>
            <person name="Ament-Velasquez S.L."/>
            <person name="Kruys A."/>
            <person name="Hutchinson M.I."/>
            <person name="Powell A.J."/>
            <person name="Barry K."/>
            <person name="Miller A.N."/>
            <person name="Grigoriev I.V."/>
            <person name="Debuchy R."/>
            <person name="Gladieux P."/>
            <person name="Thoren M.H."/>
            <person name="Johannesson H."/>
        </authorList>
    </citation>
    <scope>NUCLEOTIDE SEQUENCE</scope>
    <source>
        <strain evidence="14">PSN309</strain>
    </source>
</reference>
<feature type="compositionally biased region" description="Polar residues" evidence="12">
    <location>
        <begin position="699"/>
        <end position="709"/>
    </location>
</feature>
<dbReference type="Proteomes" id="UP001302126">
    <property type="component" value="Unassembled WGS sequence"/>
</dbReference>
<keyword evidence="5 11" id="KW-0472">Membrane</keyword>
<organism evidence="14 15">
    <name type="scientific">Podospora australis</name>
    <dbReference type="NCBI Taxonomy" id="1536484"/>
    <lineage>
        <taxon>Eukaryota</taxon>
        <taxon>Fungi</taxon>
        <taxon>Dikarya</taxon>
        <taxon>Ascomycota</taxon>
        <taxon>Pezizomycotina</taxon>
        <taxon>Sordariomycetes</taxon>
        <taxon>Sordariomycetidae</taxon>
        <taxon>Sordariales</taxon>
        <taxon>Podosporaceae</taxon>
        <taxon>Podospora</taxon>
    </lineage>
</organism>
<comment type="caution">
    <text evidence="14">The sequence shown here is derived from an EMBL/GenBank/DDBJ whole genome shotgun (WGS) entry which is preliminary data.</text>
</comment>
<sequence>MASGEGAPRALSPTSTINDDGFPQFPRSEVPGPPSIISSRMTDIMTDDGGDSEAQRGAGGGAQRRSAFYSDLSSRPGTARTGMSQRGPWAQGTPLRRGLSGKRGSIAGASVGSSTQGVRPPSSTSRSHVPSLTSHAFFRPMSSQKLQAQRGFARPTTMNRQFSPQGDGPGSPIAHHNQARDSVNSDPGARLVGQSGEDGGDMRAPPSRGTEYTEQETYDRRTANTSPVHGHQANSSMADSVRPLQRRPAEGRQLTLDMSKTHKAGVKVPTPIRTPRSLRSNFLMPRGDSGGSNREMEGGEKLDSVASSPQLRPASGQKEMPSKREKIEAKLGHNYEYFQGNTVFCIGGRLQNTKHKPVNIATGSLVVIPGILFLIFSAPWIWENISPAIPITFAYLYYICTSSFLHASASDPGILPRNLHRFPSAEENDDAWAPGPPTTDWTLVRSAAKSTAAMEVPTKYCKTCQIWRPPRAHHCRLCDNCVETQDHHCVWLNNCVGRRNYRYFFTFITSATLLGLYLAGASLAQILVYQQRHNISFANSISHFRVPFAMVLYGFFAFMYPAALMGYHVFLMARGETTREYLNSHKFVKKDRYRAFTQGSWFKNWFVVLCRPRPPTYYSFKQGFVQGDQRLALARREKGARGHNHPIALHPAAGDGHIESKEGMEMQDVKKSPHLEQPRAQHPQQDTNTTGFQGPMSLKYQNELDNAPR</sequence>
<comment type="similarity">
    <text evidence="9">Belongs to the DHHC palmitoyltransferase family. ERF2/ZDHHC9 subfamily.</text>
</comment>
<feature type="compositionally biased region" description="Basic and acidic residues" evidence="12">
    <location>
        <begin position="664"/>
        <end position="679"/>
    </location>
</feature>
<dbReference type="InterPro" id="IPR039859">
    <property type="entry name" value="PFA4/ZDH16/20/ERF2-like"/>
</dbReference>
<evidence type="ECO:0000256" key="12">
    <source>
        <dbReference type="SAM" id="MobiDB-lite"/>
    </source>
</evidence>
<keyword evidence="7" id="KW-0449">Lipoprotein</keyword>
<feature type="compositionally biased region" description="Basic and acidic residues" evidence="12">
    <location>
        <begin position="294"/>
        <end position="303"/>
    </location>
</feature>
<evidence type="ECO:0000256" key="1">
    <source>
        <dbReference type="ARBA" id="ARBA00004127"/>
    </source>
</evidence>
<feature type="compositionally biased region" description="Polar residues" evidence="12">
    <location>
        <begin position="223"/>
        <end position="238"/>
    </location>
</feature>
<feature type="transmembrane region" description="Helical" evidence="11">
    <location>
        <begin position="503"/>
        <end position="528"/>
    </location>
</feature>
<evidence type="ECO:0000256" key="8">
    <source>
        <dbReference type="ARBA" id="ARBA00023315"/>
    </source>
</evidence>
<feature type="compositionally biased region" description="Polar residues" evidence="12">
    <location>
        <begin position="71"/>
        <end position="84"/>
    </location>
</feature>
<keyword evidence="8 11" id="KW-0012">Acyltransferase</keyword>
<keyword evidence="2 11" id="KW-0808">Transferase</keyword>
<feature type="compositionally biased region" description="Polar residues" evidence="12">
    <location>
        <begin position="111"/>
        <end position="134"/>
    </location>
</feature>
<comment type="catalytic activity">
    <reaction evidence="10 11">
        <text>L-cysteinyl-[protein] + hexadecanoyl-CoA = S-hexadecanoyl-L-cysteinyl-[protein] + CoA</text>
        <dbReference type="Rhea" id="RHEA:36683"/>
        <dbReference type="Rhea" id="RHEA-COMP:10131"/>
        <dbReference type="Rhea" id="RHEA-COMP:11032"/>
        <dbReference type="ChEBI" id="CHEBI:29950"/>
        <dbReference type="ChEBI" id="CHEBI:57287"/>
        <dbReference type="ChEBI" id="CHEBI:57379"/>
        <dbReference type="ChEBI" id="CHEBI:74151"/>
        <dbReference type="EC" id="2.3.1.225"/>
    </reaction>
</comment>
<dbReference type="EMBL" id="MU864378">
    <property type="protein sequence ID" value="KAK4189219.1"/>
    <property type="molecule type" value="Genomic_DNA"/>
</dbReference>
<dbReference type="PANTHER" id="PTHR22883">
    <property type="entry name" value="ZINC FINGER DHHC DOMAIN CONTAINING PROTEIN"/>
    <property type="match status" value="1"/>
</dbReference>
<evidence type="ECO:0000256" key="11">
    <source>
        <dbReference type="RuleBase" id="RU079119"/>
    </source>
</evidence>
<dbReference type="PANTHER" id="PTHR22883:SF43">
    <property type="entry name" value="PALMITOYLTRANSFERASE APP"/>
    <property type="match status" value="1"/>
</dbReference>
<evidence type="ECO:0000313" key="14">
    <source>
        <dbReference type="EMBL" id="KAK4189219.1"/>
    </source>
</evidence>
<comment type="domain">
    <text evidence="11">The DHHC domain is required for palmitoyltransferase activity.</text>
</comment>
<evidence type="ECO:0000256" key="10">
    <source>
        <dbReference type="ARBA" id="ARBA00048048"/>
    </source>
</evidence>
<name>A0AAN7AJR5_9PEZI</name>
<feature type="transmembrane region" description="Helical" evidence="11">
    <location>
        <begin position="548"/>
        <end position="570"/>
    </location>
</feature>
<dbReference type="EC" id="2.3.1.225" evidence="11"/>
<dbReference type="GO" id="GO:0006612">
    <property type="term" value="P:protein targeting to membrane"/>
    <property type="evidence" value="ECO:0007669"/>
    <property type="project" value="TreeGrafter"/>
</dbReference>
<dbReference type="PROSITE" id="PS50216">
    <property type="entry name" value="DHHC"/>
    <property type="match status" value="1"/>
</dbReference>
<dbReference type="Pfam" id="PF01529">
    <property type="entry name" value="DHHC"/>
    <property type="match status" value="1"/>
</dbReference>
<accession>A0AAN7AJR5</accession>
<feature type="transmembrane region" description="Helical" evidence="11">
    <location>
        <begin position="388"/>
        <end position="407"/>
    </location>
</feature>
<evidence type="ECO:0000256" key="2">
    <source>
        <dbReference type="ARBA" id="ARBA00022679"/>
    </source>
</evidence>
<feature type="region of interest" description="Disordered" evidence="12">
    <location>
        <begin position="664"/>
        <end position="709"/>
    </location>
</feature>
<keyword evidence="4 11" id="KW-1133">Transmembrane helix</keyword>
<proteinExistence type="inferred from homology"/>
<feature type="transmembrane region" description="Helical" evidence="11">
    <location>
        <begin position="358"/>
        <end position="382"/>
    </location>
</feature>
<evidence type="ECO:0000256" key="7">
    <source>
        <dbReference type="ARBA" id="ARBA00023288"/>
    </source>
</evidence>
<evidence type="ECO:0000256" key="9">
    <source>
        <dbReference type="ARBA" id="ARBA00023463"/>
    </source>
</evidence>
<feature type="domain" description="Palmitoyltransferase DHHC" evidence="13">
    <location>
        <begin position="458"/>
        <end position="584"/>
    </location>
</feature>
<dbReference type="GO" id="GO:0005794">
    <property type="term" value="C:Golgi apparatus"/>
    <property type="evidence" value="ECO:0007669"/>
    <property type="project" value="TreeGrafter"/>
</dbReference>
<gene>
    <name evidence="14" type="ORF">QBC35DRAFT_155174</name>
</gene>
<evidence type="ECO:0000256" key="6">
    <source>
        <dbReference type="ARBA" id="ARBA00023139"/>
    </source>
</evidence>
<evidence type="ECO:0000313" key="15">
    <source>
        <dbReference type="Proteomes" id="UP001302126"/>
    </source>
</evidence>
<keyword evidence="3 11" id="KW-0812">Transmembrane</keyword>
<evidence type="ECO:0000259" key="13">
    <source>
        <dbReference type="Pfam" id="PF01529"/>
    </source>
</evidence>
<keyword evidence="6" id="KW-0564">Palmitate</keyword>
<feature type="compositionally biased region" description="Polar residues" evidence="12">
    <location>
        <begin position="682"/>
        <end position="692"/>
    </location>
</feature>
<feature type="region of interest" description="Disordered" evidence="12">
    <location>
        <begin position="1"/>
        <end position="323"/>
    </location>
</feature>
<comment type="subcellular location">
    <subcellularLocation>
        <location evidence="1">Endomembrane system</location>
        <topology evidence="1">Multi-pass membrane protein</topology>
    </subcellularLocation>
</comment>
<evidence type="ECO:0000256" key="3">
    <source>
        <dbReference type="ARBA" id="ARBA00022692"/>
    </source>
</evidence>
<dbReference type="GO" id="GO:0005783">
    <property type="term" value="C:endoplasmic reticulum"/>
    <property type="evidence" value="ECO:0007669"/>
    <property type="project" value="TreeGrafter"/>
</dbReference>